<dbReference type="STRING" id="45607.A0A2T0FIF8"/>
<dbReference type="PANTHER" id="PTHR11188">
    <property type="entry name" value="ARRESTIN DOMAIN CONTAINING PROTEIN"/>
    <property type="match status" value="1"/>
</dbReference>
<evidence type="ECO:0000313" key="2">
    <source>
        <dbReference type="EMBL" id="PRT54783.1"/>
    </source>
</evidence>
<comment type="caution">
    <text evidence="2">The sequence shown here is derived from an EMBL/GenBank/DDBJ whole genome shotgun (WGS) entry which is preliminary data.</text>
</comment>
<protein>
    <recommendedName>
        <fullName evidence="1">Arrestin-like N-terminal domain-containing protein</fullName>
    </recommendedName>
</protein>
<evidence type="ECO:0000259" key="1">
    <source>
        <dbReference type="Pfam" id="PF00339"/>
    </source>
</evidence>
<organism evidence="2 3">
    <name type="scientific">Wickerhamiella sorbophila</name>
    <dbReference type="NCBI Taxonomy" id="45607"/>
    <lineage>
        <taxon>Eukaryota</taxon>
        <taxon>Fungi</taxon>
        <taxon>Dikarya</taxon>
        <taxon>Ascomycota</taxon>
        <taxon>Saccharomycotina</taxon>
        <taxon>Dipodascomycetes</taxon>
        <taxon>Dipodascales</taxon>
        <taxon>Trichomonascaceae</taxon>
        <taxon>Wickerhamiella</taxon>
    </lineage>
</organism>
<feature type="domain" description="Arrestin-like N-terminal" evidence="1">
    <location>
        <begin position="15"/>
        <end position="123"/>
    </location>
</feature>
<dbReference type="Gene3D" id="2.60.40.640">
    <property type="match status" value="1"/>
</dbReference>
<accession>A0A2T0FIF8</accession>
<dbReference type="GO" id="GO:0005737">
    <property type="term" value="C:cytoplasm"/>
    <property type="evidence" value="ECO:0007669"/>
    <property type="project" value="TreeGrafter"/>
</dbReference>
<dbReference type="InterPro" id="IPR050357">
    <property type="entry name" value="Arrestin_domain-protein"/>
</dbReference>
<dbReference type="GO" id="GO:0015031">
    <property type="term" value="P:protein transport"/>
    <property type="evidence" value="ECO:0007669"/>
    <property type="project" value="TreeGrafter"/>
</dbReference>
<dbReference type="InterPro" id="IPR014752">
    <property type="entry name" value="Arrestin-like_C"/>
</dbReference>
<evidence type="ECO:0000313" key="3">
    <source>
        <dbReference type="Proteomes" id="UP000238350"/>
    </source>
</evidence>
<keyword evidence="3" id="KW-1185">Reference proteome</keyword>
<reference evidence="2 3" key="1">
    <citation type="submission" date="2017-04" db="EMBL/GenBank/DDBJ databases">
        <title>Genome sequencing of [Candida] sorbophila.</title>
        <authorList>
            <person name="Ahn J.O."/>
        </authorList>
    </citation>
    <scope>NUCLEOTIDE SEQUENCE [LARGE SCALE GENOMIC DNA]</scope>
    <source>
        <strain evidence="2 3">DS02</strain>
    </source>
</reference>
<dbReference type="AlphaFoldDB" id="A0A2T0FIF8"/>
<dbReference type="RefSeq" id="XP_024664728.1">
    <property type="nucleotide sequence ID" value="XM_024808960.1"/>
</dbReference>
<dbReference type="SUPFAM" id="SSF81296">
    <property type="entry name" value="E set domains"/>
    <property type="match status" value="1"/>
</dbReference>
<dbReference type="Proteomes" id="UP000238350">
    <property type="component" value="Unassembled WGS sequence"/>
</dbReference>
<dbReference type="CDD" id="cd22952">
    <property type="entry name" value="ART10-like"/>
    <property type="match status" value="1"/>
</dbReference>
<dbReference type="PANTHER" id="PTHR11188:SF17">
    <property type="entry name" value="FI21816P1"/>
    <property type="match status" value="1"/>
</dbReference>
<proteinExistence type="predicted"/>
<gene>
    <name evidence="2" type="ORF">B9G98_02403</name>
</gene>
<name>A0A2T0FIF8_9ASCO</name>
<dbReference type="GeneID" id="36516151"/>
<dbReference type="InterPro" id="IPR011021">
    <property type="entry name" value="Arrestin-like_N"/>
</dbReference>
<dbReference type="OrthoDB" id="3978010at2759"/>
<dbReference type="Pfam" id="PF00339">
    <property type="entry name" value="Arrestin_N"/>
    <property type="match status" value="1"/>
</dbReference>
<sequence length="396" mass="45420">MTACKIQIQLFSSQHVTSNDVIQGCVLLDISRDIFVRAIAIKLEGVASTFVTLGPYSSHTQKYKELYQKFELLEIQQEPMTFKKGQYMYPFEFTVPEQLPPSFTHSFSNRIDYFLKATVSRPGISCNYRTILALYHTPSVPYRNEDWSFETKVVHVLIDPKQVSAPYKSLDIKAINSHLLQSAPGPPQQAVVQITNNKLLCDALDTSPPVTEISNGDKIERPRWGFLHKWRGRKAFNLQVDAWFMPEGLVVGEQLPLKLFIHVREAMVLLQLSMLRVAFEVKTEFRAEGQSHKDTRELEILKLDETVKLASSPIIDISHLLRDLRVPADFTPSFRGHTMRRSYRLKLSMRVNSSISRTTAMFRNEVKIYSNVETEALPLYEPRCQMSLPMYDSVAV</sequence>
<dbReference type="EMBL" id="NDIQ01000021">
    <property type="protein sequence ID" value="PRT54783.1"/>
    <property type="molecule type" value="Genomic_DNA"/>
</dbReference>
<dbReference type="InterPro" id="IPR014756">
    <property type="entry name" value="Ig_E-set"/>
</dbReference>